<evidence type="ECO:0000313" key="1">
    <source>
        <dbReference type="EMBL" id="JAD45811.1"/>
    </source>
</evidence>
<reference evidence="1" key="2">
    <citation type="journal article" date="2015" name="Data Brief">
        <title>Shoot transcriptome of the giant reed, Arundo donax.</title>
        <authorList>
            <person name="Barrero R.A."/>
            <person name="Guerrero F.D."/>
            <person name="Moolhuijzen P."/>
            <person name="Goolsby J.A."/>
            <person name="Tidwell J."/>
            <person name="Bellgard S.E."/>
            <person name="Bellgard M.I."/>
        </authorList>
    </citation>
    <scope>NUCLEOTIDE SEQUENCE</scope>
    <source>
        <tissue evidence="1">Shoot tissue taken approximately 20 cm above the soil surface</tissue>
    </source>
</reference>
<dbReference type="EMBL" id="GBRH01252084">
    <property type="protein sequence ID" value="JAD45811.1"/>
    <property type="molecule type" value="Transcribed_RNA"/>
</dbReference>
<sequence length="12" mass="1534">MTSWNRRFHLSV</sequence>
<protein>
    <submittedName>
        <fullName evidence="1">Uncharacterized protein</fullName>
    </submittedName>
</protein>
<reference evidence="1" key="1">
    <citation type="submission" date="2014-09" db="EMBL/GenBank/DDBJ databases">
        <authorList>
            <person name="Magalhaes I.L.F."/>
            <person name="Oliveira U."/>
            <person name="Santos F.R."/>
            <person name="Vidigal T.H.D.A."/>
            <person name="Brescovit A.D."/>
            <person name="Santos A.J."/>
        </authorList>
    </citation>
    <scope>NUCLEOTIDE SEQUENCE</scope>
    <source>
        <tissue evidence="1">Shoot tissue taken approximately 20 cm above the soil surface</tissue>
    </source>
</reference>
<name>A0A0A9A3Y3_ARUDO</name>
<accession>A0A0A9A3Y3</accession>
<proteinExistence type="predicted"/>
<organism evidence="1">
    <name type="scientific">Arundo donax</name>
    <name type="common">Giant reed</name>
    <name type="synonym">Donax arundinaceus</name>
    <dbReference type="NCBI Taxonomy" id="35708"/>
    <lineage>
        <taxon>Eukaryota</taxon>
        <taxon>Viridiplantae</taxon>
        <taxon>Streptophyta</taxon>
        <taxon>Embryophyta</taxon>
        <taxon>Tracheophyta</taxon>
        <taxon>Spermatophyta</taxon>
        <taxon>Magnoliopsida</taxon>
        <taxon>Liliopsida</taxon>
        <taxon>Poales</taxon>
        <taxon>Poaceae</taxon>
        <taxon>PACMAD clade</taxon>
        <taxon>Arundinoideae</taxon>
        <taxon>Arundineae</taxon>
        <taxon>Arundo</taxon>
    </lineage>
</organism>